<name>A0A4S8PQ06_9HYPH</name>
<protein>
    <submittedName>
        <fullName evidence="1">Uncharacterized protein</fullName>
    </submittedName>
</protein>
<gene>
    <name evidence="1" type="ORF">FAA86_17900</name>
</gene>
<comment type="caution">
    <text evidence="1">The sequence shown here is derived from an EMBL/GenBank/DDBJ whole genome shotgun (WGS) entry which is preliminary data.</text>
</comment>
<evidence type="ECO:0000313" key="1">
    <source>
        <dbReference type="EMBL" id="THV33067.1"/>
    </source>
</evidence>
<dbReference type="AlphaFoldDB" id="A0A4S8PQ06"/>
<dbReference type="EMBL" id="STGU01000011">
    <property type="protein sequence ID" value="THV33067.1"/>
    <property type="molecule type" value="Genomic_DNA"/>
</dbReference>
<proteinExistence type="predicted"/>
<sequence length="160" mass="17734">MQIRHAWEELTATDSALKTGEWAGVRVSTAKERKAVQARRLDVCYTFAFRHCGAVLRLVVAQDKIGPFTSSMRKLDRAIAGMIADRRITTPEPYSTTILMIAMAAAPEAHIDLERIRETMRCEACNCILKNGGPLDKGSAQQTAITAELKQSQFAKEQLP</sequence>
<organism evidence="1 2">
    <name type="scientific">Rhizobium rosettiformans W3</name>
    <dbReference type="NCBI Taxonomy" id="538378"/>
    <lineage>
        <taxon>Bacteria</taxon>
        <taxon>Pseudomonadati</taxon>
        <taxon>Pseudomonadota</taxon>
        <taxon>Alphaproteobacteria</taxon>
        <taxon>Hyphomicrobiales</taxon>
        <taxon>Rhizobiaceae</taxon>
        <taxon>Rhizobium/Agrobacterium group</taxon>
        <taxon>Rhizobium</taxon>
    </lineage>
</organism>
<dbReference type="Proteomes" id="UP000307378">
    <property type="component" value="Unassembled WGS sequence"/>
</dbReference>
<dbReference type="RefSeq" id="WP_136542500.1">
    <property type="nucleotide sequence ID" value="NZ_STGU01000011.1"/>
</dbReference>
<accession>A0A4S8PQ06</accession>
<evidence type="ECO:0000313" key="2">
    <source>
        <dbReference type="Proteomes" id="UP000307378"/>
    </source>
</evidence>
<reference evidence="1 2" key="1">
    <citation type="submission" date="2019-04" db="EMBL/GenBank/DDBJ databases">
        <title>genome sequence of strain W3.</title>
        <authorList>
            <person name="Gao J."/>
            <person name="Sun J."/>
        </authorList>
    </citation>
    <scope>NUCLEOTIDE SEQUENCE [LARGE SCALE GENOMIC DNA]</scope>
    <source>
        <strain evidence="1 2">W3</strain>
    </source>
</reference>